<dbReference type="RefSeq" id="WP_346751532.1">
    <property type="nucleotide sequence ID" value="NZ_JAUJEA010000003.1"/>
</dbReference>
<dbReference type="Pfam" id="PF01344">
    <property type="entry name" value="Kelch_1"/>
    <property type="match status" value="2"/>
</dbReference>
<dbReference type="PROSITE" id="PS51257">
    <property type="entry name" value="PROKAR_LIPOPROTEIN"/>
    <property type="match status" value="1"/>
</dbReference>
<evidence type="ECO:0000313" key="4">
    <source>
        <dbReference type="Proteomes" id="UP001172082"/>
    </source>
</evidence>
<dbReference type="InterPro" id="IPR006652">
    <property type="entry name" value="Kelch_1"/>
</dbReference>
<keyword evidence="4" id="KW-1185">Reference proteome</keyword>
<dbReference type="Gene3D" id="2.120.10.80">
    <property type="entry name" value="Kelch-type beta propeller"/>
    <property type="match status" value="2"/>
</dbReference>
<dbReference type="PANTHER" id="PTHR45632">
    <property type="entry name" value="LD33804P"/>
    <property type="match status" value="1"/>
</dbReference>
<dbReference type="Proteomes" id="UP001172082">
    <property type="component" value="Unassembled WGS sequence"/>
</dbReference>
<evidence type="ECO:0000313" key="3">
    <source>
        <dbReference type="EMBL" id="MDN5201503.1"/>
    </source>
</evidence>
<keyword evidence="2" id="KW-0677">Repeat</keyword>
<protein>
    <recommendedName>
        <fullName evidence="5">Galactose oxidase</fullName>
    </recommendedName>
</protein>
<dbReference type="SMART" id="SM00612">
    <property type="entry name" value="Kelch"/>
    <property type="match status" value="3"/>
</dbReference>
<evidence type="ECO:0000256" key="2">
    <source>
        <dbReference type="ARBA" id="ARBA00022737"/>
    </source>
</evidence>
<dbReference type="PANTHER" id="PTHR45632:SF3">
    <property type="entry name" value="KELCH-LIKE PROTEIN 32"/>
    <property type="match status" value="1"/>
</dbReference>
<evidence type="ECO:0000256" key="1">
    <source>
        <dbReference type="ARBA" id="ARBA00022441"/>
    </source>
</evidence>
<accession>A0ABT8KMP9</accession>
<keyword evidence="1" id="KW-0880">Kelch repeat</keyword>
<gene>
    <name evidence="3" type="ORF">QQ008_09025</name>
</gene>
<organism evidence="3 4">
    <name type="scientific">Splendidivirga corallicola</name>
    <dbReference type="NCBI Taxonomy" id="3051826"/>
    <lineage>
        <taxon>Bacteria</taxon>
        <taxon>Pseudomonadati</taxon>
        <taxon>Bacteroidota</taxon>
        <taxon>Cytophagia</taxon>
        <taxon>Cytophagales</taxon>
        <taxon>Splendidivirgaceae</taxon>
        <taxon>Splendidivirga</taxon>
    </lineage>
</organism>
<comment type="caution">
    <text evidence="3">The sequence shown here is derived from an EMBL/GenBank/DDBJ whole genome shotgun (WGS) entry which is preliminary data.</text>
</comment>
<evidence type="ECO:0008006" key="5">
    <source>
        <dbReference type="Google" id="ProtNLM"/>
    </source>
</evidence>
<dbReference type="InterPro" id="IPR015915">
    <property type="entry name" value="Kelch-typ_b-propeller"/>
</dbReference>
<proteinExistence type="predicted"/>
<sequence>MKTIKRRLYSNIEWYTYCHLVLFGSLLFTSCDLFNSEDNPDPDPPENVDIVIKPHDSFISQTNIEPVSFVIDDVIYKGTGSHYSANFEYNKTTFAKYDPISKESEFLADFPIGRIDAIGFTLNGKGYIGMGRTLITQGEWSLTGDRFKDMWEYDPETNKWIEVASLPSKARFGGVGFAIGDMGYIAGGNDGTIDEFDDPLLSKEVWRYNPTTGEWKRVADLPDDIGTHAASFVLNDKAYIVTGFLRDQSRPSKLYCYDPTTDEWLSRSSLPVKKWRAMSFTHRGKGYIYGSEEFGTEDPYQYDPITDKWKKLTTSEESFIGLTQSNGIAHVIQHRIFIGLGYNGRIFQSSIYEFKFQ</sequence>
<name>A0ABT8KMP9_9BACT</name>
<dbReference type="EMBL" id="JAUJEA010000003">
    <property type="protein sequence ID" value="MDN5201503.1"/>
    <property type="molecule type" value="Genomic_DNA"/>
</dbReference>
<reference evidence="3" key="1">
    <citation type="submission" date="2023-06" db="EMBL/GenBank/DDBJ databases">
        <title>Genomic of Parafulvivirga corallium.</title>
        <authorList>
            <person name="Wang G."/>
        </authorList>
    </citation>
    <scope>NUCLEOTIDE SEQUENCE</scope>
    <source>
        <strain evidence="3">BMA10</strain>
    </source>
</reference>
<dbReference type="SUPFAM" id="SSF117281">
    <property type="entry name" value="Kelch motif"/>
    <property type="match status" value="1"/>
</dbReference>